<organism evidence="2 3">
    <name type="scientific">Mycolicibacterium chubuense</name>
    <name type="common">Mycobacterium chubuense</name>
    <dbReference type="NCBI Taxonomy" id="1800"/>
    <lineage>
        <taxon>Bacteria</taxon>
        <taxon>Bacillati</taxon>
        <taxon>Actinomycetota</taxon>
        <taxon>Actinomycetes</taxon>
        <taxon>Mycobacteriales</taxon>
        <taxon>Mycobacteriaceae</taxon>
        <taxon>Mycolicibacterium</taxon>
    </lineage>
</organism>
<feature type="region of interest" description="Disordered" evidence="1">
    <location>
        <begin position="186"/>
        <end position="239"/>
    </location>
</feature>
<accession>A0A0J6VLF4</accession>
<keyword evidence="3" id="KW-1185">Reference proteome</keyword>
<dbReference type="AlphaFoldDB" id="A0A0J6VLF4"/>
<reference evidence="2 3" key="1">
    <citation type="journal article" date="2015" name="Genome Biol. Evol.">
        <title>Characterization of Three Mycobacterium spp. with Potential Use in Bioremediation by Genome Sequencing and Comparative Genomics.</title>
        <authorList>
            <person name="Das S."/>
            <person name="Pettersson B.M."/>
            <person name="Behra P.R."/>
            <person name="Ramesh M."/>
            <person name="Dasgupta S."/>
            <person name="Bhattacharya A."/>
            <person name="Kirsebom L.A."/>
        </authorList>
    </citation>
    <scope>NUCLEOTIDE SEQUENCE [LARGE SCALE GENOMIC DNA]</scope>
    <source>
        <strain evidence="2 3">DSM 44219</strain>
    </source>
</reference>
<protein>
    <submittedName>
        <fullName evidence="2">Uncharacterized protein</fullName>
    </submittedName>
</protein>
<dbReference type="EMBL" id="JYNX01000084">
    <property type="protein sequence ID" value="KMO71044.1"/>
    <property type="molecule type" value="Genomic_DNA"/>
</dbReference>
<dbReference type="Proteomes" id="UP000036176">
    <property type="component" value="Unassembled WGS sequence"/>
</dbReference>
<proteinExistence type="predicted"/>
<evidence type="ECO:0000313" key="2">
    <source>
        <dbReference type="EMBL" id="KMO71044.1"/>
    </source>
</evidence>
<sequence length="239" mass="25668">MVASISIVIVIDVAGSPPIDLEQSGGQLIATCTGVGVCGHALTFGNQYVVLSQDTGKRQIRVRGDHGKKRWFPTSWFDLSGRPVVKLVSLRIDDPLGDPLLSVDVVLEFSDGQRRWCTFATPEILSGGSGHAECPDGRLLMYDAPHMIIVSAITRDTIDTSIAYIESQGGCWSVRCVVETRSDYSSPSAATASRSARSSATDASILARENGLMSRPSTISQRPPTERHGNEHTNPSSTP</sequence>
<feature type="compositionally biased region" description="Low complexity" evidence="1">
    <location>
        <begin position="186"/>
        <end position="204"/>
    </location>
</feature>
<name>A0A0J6VLF4_MYCCU</name>
<gene>
    <name evidence="2" type="ORF">MCHUDSM44219_05371</name>
</gene>
<evidence type="ECO:0000256" key="1">
    <source>
        <dbReference type="SAM" id="MobiDB-lite"/>
    </source>
</evidence>
<evidence type="ECO:0000313" key="3">
    <source>
        <dbReference type="Proteomes" id="UP000036176"/>
    </source>
</evidence>
<comment type="caution">
    <text evidence="2">The sequence shown here is derived from an EMBL/GenBank/DDBJ whole genome shotgun (WGS) entry which is preliminary data.</text>
</comment>